<sequence length="79" mass="8844">FKETGSVCDCPRVGRPSVSESKVDLVRREYQRSPTKSIRSASRELLIPVANPVRTMGLQLPRAKPEFLILFKITTIVSS</sequence>
<dbReference type="AlphaFoldDB" id="A0A4Y2LQW4"/>
<dbReference type="EMBL" id="BGPR01006228">
    <property type="protein sequence ID" value="GBN17128.1"/>
    <property type="molecule type" value="Genomic_DNA"/>
</dbReference>
<reference evidence="1 2" key="1">
    <citation type="journal article" date="2019" name="Sci. Rep.">
        <title>Orb-weaving spider Araneus ventricosus genome elucidates the spidroin gene catalogue.</title>
        <authorList>
            <person name="Kono N."/>
            <person name="Nakamura H."/>
            <person name="Ohtoshi R."/>
            <person name="Moran D.A.P."/>
            <person name="Shinohara A."/>
            <person name="Yoshida Y."/>
            <person name="Fujiwara M."/>
            <person name="Mori M."/>
            <person name="Tomita M."/>
            <person name="Arakawa K."/>
        </authorList>
    </citation>
    <scope>NUCLEOTIDE SEQUENCE [LARGE SCALE GENOMIC DNA]</scope>
</reference>
<accession>A0A4Y2LQW4</accession>
<gene>
    <name evidence="1" type="ORF">AVEN_273988-2_1</name>
</gene>
<proteinExistence type="predicted"/>
<protein>
    <submittedName>
        <fullName evidence="1">Uncharacterized protein</fullName>
    </submittedName>
</protein>
<comment type="caution">
    <text evidence="1">The sequence shown here is derived from an EMBL/GenBank/DDBJ whole genome shotgun (WGS) entry which is preliminary data.</text>
</comment>
<name>A0A4Y2LQW4_ARAVE</name>
<keyword evidence="2" id="KW-1185">Reference proteome</keyword>
<dbReference type="Proteomes" id="UP000499080">
    <property type="component" value="Unassembled WGS sequence"/>
</dbReference>
<evidence type="ECO:0000313" key="2">
    <source>
        <dbReference type="Proteomes" id="UP000499080"/>
    </source>
</evidence>
<evidence type="ECO:0000313" key="1">
    <source>
        <dbReference type="EMBL" id="GBN17128.1"/>
    </source>
</evidence>
<organism evidence="1 2">
    <name type="scientific">Araneus ventricosus</name>
    <name type="common">Orbweaver spider</name>
    <name type="synonym">Epeira ventricosa</name>
    <dbReference type="NCBI Taxonomy" id="182803"/>
    <lineage>
        <taxon>Eukaryota</taxon>
        <taxon>Metazoa</taxon>
        <taxon>Ecdysozoa</taxon>
        <taxon>Arthropoda</taxon>
        <taxon>Chelicerata</taxon>
        <taxon>Arachnida</taxon>
        <taxon>Araneae</taxon>
        <taxon>Araneomorphae</taxon>
        <taxon>Entelegynae</taxon>
        <taxon>Araneoidea</taxon>
        <taxon>Araneidae</taxon>
        <taxon>Araneus</taxon>
    </lineage>
</organism>
<feature type="non-terminal residue" evidence="1">
    <location>
        <position position="1"/>
    </location>
</feature>